<dbReference type="SMART" id="SM00060">
    <property type="entry name" value="FN3"/>
    <property type="match status" value="2"/>
</dbReference>
<comment type="caution">
    <text evidence="3">The sequence shown here is derived from an EMBL/GenBank/DDBJ whole genome shotgun (WGS) entry which is preliminary data.</text>
</comment>
<evidence type="ECO:0000259" key="2">
    <source>
        <dbReference type="PROSITE" id="PS50853"/>
    </source>
</evidence>
<feature type="domain" description="Fibronectin type-III" evidence="2">
    <location>
        <begin position="218"/>
        <end position="324"/>
    </location>
</feature>
<dbReference type="Pfam" id="PF00041">
    <property type="entry name" value="fn3"/>
    <property type="match status" value="1"/>
</dbReference>
<dbReference type="InterPro" id="IPR013783">
    <property type="entry name" value="Ig-like_fold"/>
</dbReference>
<evidence type="ECO:0000256" key="1">
    <source>
        <dbReference type="ARBA" id="ARBA00009820"/>
    </source>
</evidence>
<dbReference type="Gene3D" id="2.120.10.60">
    <property type="entry name" value="Tricorn protease N-terminal domain"/>
    <property type="match status" value="1"/>
</dbReference>
<proteinExistence type="inferred from homology"/>
<dbReference type="InterPro" id="IPR011042">
    <property type="entry name" value="6-blade_b-propeller_TolB-like"/>
</dbReference>
<dbReference type="SUPFAM" id="SSF49265">
    <property type="entry name" value="Fibronectin type III"/>
    <property type="match status" value="1"/>
</dbReference>
<feature type="non-terminal residue" evidence="3">
    <location>
        <position position="1"/>
    </location>
</feature>
<reference evidence="3" key="2">
    <citation type="journal article" date="2021" name="Microbiome">
        <title>Successional dynamics and alternative stable states in a saline activated sludge microbial community over 9 years.</title>
        <authorList>
            <person name="Wang Y."/>
            <person name="Ye J."/>
            <person name="Ju F."/>
            <person name="Liu L."/>
            <person name="Boyd J.A."/>
            <person name="Deng Y."/>
            <person name="Parks D.H."/>
            <person name="Jiang X."/>
            <person name="Yin X."/>
            <person name="Woodcroft B.J."/>
            <person name="Tyson G.W."/>
            <person name="Hugenholtz P."/>
            <person name="Polz M.F."/>
            <person name="Zhang T."/>
        </authorList>
    </citation>
    <scope>NUCLEOTIDE SEQUENCE</scope>
    <source>
        <strain evidence="3">HKST-UBA01</strain>
    </source>
</reference>
<dbReference type="PANTHER" id="PTHR36842">
    <property type="entry name" value="PROTEIN TOLB HOMOLOG"/>
    <property type="match status" value="1"/>
</dbReference>
<dbReference type="InterPro" id="IPR036116">
    <property type="entry name" value="FN3_sf"/>
</dbReference>
<protein>
    <submittedName>
        <fullName evidence="3">PD40 domain-containing protein</fullName>
    </submittedName>
</protein>
<comment type="similarity">
    <text evidence="1">Belongs to the TolB family.</text>
</comment>
<dbReference type="Gene3D" id="2.120.10.30">
    <property type="entry name" value="TolB, C-terminal domain"/>
    <property type="match status" value="1"/>
</dbReference>
<dbReference type="Proteomes" id="UP000697710">
    <property type="component" value="Unassembled WGS sequence"/>
</dbReference>
<dbReference type="CDD" id="cd00063">
    <property type="entry name" value="FN3"/>
    <property type="match status" value="2"/>
</dbReference>
<feature type="domain" description="Fibronectin type-III" evidence="2">
    <location>
        <begin position="104"/>
        <end position="216"/>
    </location>
</feature>
<name>A0A956RNV3_UNCEI</name>
<dbReference type="InterPro" id="IPR003961">
    <property type="entry name" value="FN3_dom"/>
</dbReference>
<accession>A0A956RNV3</accession>
<dbReference type="EMBL" id="JAGQHR010000267">
    <property type="protein sequence ID" value="MCA9727946.1"/>
    <property type="molecule type" value="Genomic_DNA"/>
</dbReference>
<evidence type="ECO:0000313" key="3">
    <source>
        <dbReference type="EMBL" id="MCA9727946.1"/>
    </source>
</evidence>
<dbReference type="PROSITE" id="PS50853">
    <property type="entry name" value="FN3"/>
    <property type="match status" value="2"/>
</dbReference>
<gene>
    <name evidence="3" type="ORF">KC729_09710</name>
</gene>
<dbReference type="Gene3D" id="2.60.40.10">
    <property type="entry name" value="Immunoglobulins"/>
    <property type="match status" value="3"/>
</dbReference>
<dbReference type="SUPFAM" id="SSF82171">
    <property type="entry name" value="DPP6 N-terminal domain-like"/>
    <property type="match status" value="1"/>
</dbReference>
<dbReference type="InterPro" id="IPR011659">
    <property type="entry name" value="WD40"/>
</dbReference>
<dbReference type="AlphaFoldDB" id="A0A956RNV3"/>
<sequence length="591" mass="62611">LDFEKAGPASITLHWTAPGDDLDGGRAAFYDLRRSTEPLADEQWEAAEKVEGLEPPREAGERESFRVEVDPRTTFYFTLRTGDEVPNWSELSNTCVVLLGDLVPPAAVTDLVAVPTGVTEVTLTWTAPADDDGVSGVASYEIRWATDPIDDASWEAAEPVLTDLIPGEPGASESMVITLPSGSVYHLALRSRDAGGNLSDLSNEPTVDFSADTAPPSAVDDLHVVFNSGHSLTLAWTAPGDDGDVGRAASYELRYQRGELTEEAWGNAIVFPQNLVPTESGGAERLTVDGLDLRTFYAFAVKAIDEAGNVSTISNVPGGETVDVVRLTELHGTSGGASHPRWSPDGRQIAFSAALSANLEIFRVATTGGDPLRLTFQDANDSSPGWSPDGSRIGYLSDRNGRTEIWSLDPSLPGGASELVLGSESSISSWSWSPDGATIAYSVTASTFPPLSTIYTVTGVGGPVALVESGAINARPAWSPDGQTVAFYSNLGGTWNIWTVPAAGGSALAITDGAGIDADPCWSPKGDEIAFRSNRSGDYEIWVVDIGTGQLRQVTSDHAFAAYPQWSPDGSAIAYTSDKGGDFDIWVNFLE</sequence>
<organism evidence="3 4">
    <name type="scientific">Eiseniibacteriota bacterium</name>
    <dbReference type="NCBI Taxonomy" id="2212470"/>
    <lineage>
        <taxon>Bacteria</taxon>
        <taxon>Candidatus Eiseniibacteriota</taxon>
    </lineage>
</organism>
<dbReference type="Pfam" id="PF07676">
    <property type="entry name" value="PD40"/>
    <property type="match status" value="6"/>
</dbReference>
<evidence type="ECO:0000313" key="4">
    <source>
        <dbReference type="Proteomes" id="UP000697710"/>
    </source>
</evidence>
<dbReference type="PANTHER" id="PTHR36842:SF1">
    <property type="entry name" value="PROTEIN TOLB"/>
    <property type="match status" value="1"/>
</dbReference>
<reference evidence="3" key="1">
    <citation type="submission" date="2020-04" db="EMBL/GenBank/DDBJ databases">
        <authorList>
            <person name="Zhang T."/>
        </authorList>
    </citation>
    <scope>NUCLEOTIDE SEQUENCE</scope>
    <source>
        <strain evidence="3">HKST-UBA01</strain>
    </source>
</reference>